<evidence type="ECO:0000256" key="1">
    <source>
        <dbReference type="ARBA" id="ARBA00009798"/>
    </source>
</evidence>
<evidence type="ECO:0000256" key="3">
    <source>
        <dbReference type="ARBA" id="ARBA00023239"/>
    </source>
</evidence>
<dbReference type="Gene3D" id="3.90.960.10">
    <property type="entry name" value="YbaK/aminoacyl-tRNA synthetase-associated domain"/>
    <property type="match status" value="1"/>
</dbReference>
<dbReference type="AlphaFoldDB" id="A0A1G5D9H3"/>
<gene>
    <name evidence="6" type="ORF">SAMN05216233_10461</name>
</gene>
<dbReference type="CDD" id="cd00002">
    <property type="entry name" value="YbaK_deacylase"/>
    <property type="match status" value="1"/>
</dbReference>
<evidence type="ECO:0000259" key="5">
    <source>
        <dbReference type="Pfam" id="PF04073"/>
    </source>
</evidence>
<evidence type="ECO:0000256" key="2">
    <source>
        <dbReference type="ARBA" id="ARBA00022917"/>
    </source>
</evidence>
<keyword evidence="2 4" id="KW-0648">Protein biosynthesis</keyword>
<dbReference type="PIRSF" id="PIRSF006181">
    <property type="entry name" value="EbsC_YbaK"/>
    <property type="match status" value="1"/>
</dbReference>
<protein>
    <recommendedName>
        <fullName evidence="4">Cys-tRNA(Pro)/Cys-tRNA(Cys) deacylase</fullName>
        <ecNumber evidence="4">4.2.-.-</ecNumber>
    </recommendedName>
</protein>
<dbReference type="GO" id="GO:0016829">
    <property type="term" value="F:lyase activity"/>
    <property type="evidence" value="ECO:0007669"/>
    <property type="project" value="UniProtKB-KW"/>
</dbReference>
<dbReference type="InterPro" id="IPR004369">
    <property type="entry name" value="Prolyl-tRNA_editing_YbaK/EbsC"/>
</dbReference>
<reference evidence="6 7" key="1">
    <citation type="submission" date="2016-10" db="EMBL/GenBank/DDBJ databases">
        <authorList>
            <person name="de Groot N.N."/>
        </authorList>
    </citation>
    <scope>NUCLEOTIDE SEQUENCE [LARGE SCALE GENOMIC DNA]</scope>
    <source>
        <strain evidence="6 7">AA1</strain>
    </source>
</reference>
<comment type="similarity">
    <text evidence="1 4">Belongs to the prolyl-tRNA editing family. YbaK/EbsC subfamily.</text>
</comment>
<keyword evidence="6" id="KW-0378">Hydrolase</keyword>
<organism evidence="6 7">
    <name type="scientific">Desulfoluna spongiiphila</name>
    <dbReference type="NCBI Taxonomy" id="419481"/>
    <lineage>
        <taxon>Bacteria</taxon>
        <taxon>Pseudomonadati</taxon>
        <taxon>Thermodesulfobacteriota</taxon>
        <taxon>Desulfobacteria</taxon>
        <taxon>Desulfobacterales</taxon>
        <taxon>Desulfolunaceae</taxon>
        <taxon>Desulfoluna</taxon>
    </lineage>
</organism>
<keyword evidence="3 4" id="KW-0456">Lyase</keyword>
<dbReference type="RefSeq" id="WP_092209750.1">
    <property type="nucleotide sequence ID" value="NZ_FMUX01000004.1"/>
</dbReference>
<dbReference type="EC" id="4.2.-.-" evidence="4"/>
<accession>A0A1G5D9H3</accession>
<evidence type="ECO:0000313" key="6">
    <source>
        <dbReference type="EMBL" id="SCY11264.1"/>
    </source>
</evidence>
<keyword evidence="7" id="KW-1185">Reference proteome</keyword>
<name>A0A1G5D9H3_9BACT</name>
<dbReference type="InterPro" id="IPR036754">
    <property type="entry name" value="YbaK/aa-tRNA-synt-asso_dom_sf"/>
</dbReference>
<evidence type="ECO:0000313" key="7">
    <source>
        <dbReference type="Proteomes" id="UP000198870"/>
    </source>
</evidence>
<dbReference type="Pfam" id="PF04073">
    <property type="entry name" value="tRNA_edit"/>
    <property type="match status" value="1"/>
</dbReference>
<dbReference type="PANTHER" id="PTHR30411">
    <property type="entry name" value="CYTOPLASMIC PROTEIN"/>
    <property type="match status" value="1"/>
</dbReference>
<dbReference type="InterPro" id="IPR007214">
    <property type="entry name" value="YbaK/aa-tRNA-synth-assoc-dom"/>
</dbReference>
<dbReference type="OrthoDB" id="9809296at2"/>
<dbReference type="SUPFAM" id="SSF55826">
    <property type="entry name" value="YbaK/ProRS associated domain"/>
    <property type="match status" value="1"/>
</dbReference>
<dbReference type="NCBIfam" id="TIGR00011">
    <property type="entry name" value="YbaK_EbsC"/>
    <property type="match status" value="1"/>
</dbReference>
<dbReference type="GO" id="GO:0002161">
    <property type="term" value="F:aminoacyl-tRNA deacylase activity"/>
    <property type="evidence" value="ECO:0007669"/>
    <property type="project" value="InterPro"/>
</dbReference>
<evidence type="ECO:0000256" key="4">
    <source>
        <dbReference type="PIRNR" id="PIRNR006181"/>
    </source>
</evidence>
<dbReference type="EMBL" id="FMUX01000004">
    <property type="protein sequence ID" value="SCY11264.1"/>
    <property type="molecule type" value="Genomic_DNA"/>
</dbReference>
<dbReference type="Proteomes" id="UP000198870">
    <property type="component" value="Unassembled WGS sequence"/>
</dbReference>
<dbReference type="STRING" id="419481.SAMN05216233_10461"/>
<dbReference type="GO" id="GO:0006412">
    <property type="term" value="P:translation"/>
    <property type="evidence" value="ECO:0007669"/>
    <property type="project" value="UniProtKB-KW"/>
</dbReference>
<feature type="domain" description="YbaK/aminoacyl-tRNA synthetase-associated" evidence="5">
    <location>
        <begin position="31"/>
        <end position="145"/>
    </location>
</feature>
<dbReference type="PANTHER" id="PTHR30411:SF0">
    <property type="entry name" value="CYS-TRNA(PRO)_CYS-TRNA(CYS) DEACYLASE YBAK"/>
    <property type="match status" value="1"/>
</dbReference>
<sequence>MTPGINLLKKKKIKHTVHSFKHDPSAGAYGDEVVEKLGFPAERVFKTIIVALDGTPKNLCGAIVPVTGLTDLKHVAKAAGAKKAAMADPKEAERATGYITGGISPVGHKKRIPLLLDALAMEHPTIMVSGGKRGLEIELSPEDLIAATGAKVASIHK</sequence>
<proteinExistence type="inferred from homology"/>